<gene>
    <name evidence="2" type="ORF">CVIRNUC_002001</name>
</gene>
<name>A0AAV1HXL8_9CHLO</name>
<protein>
    <submittedName>
        <fullName evidence="2">Uncharacterized protein</fullName>
    </submittedName>
</protein>
<accession>A0AAV1HXL8</accession>
<proteinExistence type="predicted"/>
<keyword evidence="3" id="KW-1185">Reference proteome</keyword>
<dbReference type="Proteomes" id="UP001314263">
    <property type="component" value="Unassembled WGS sequence"/>
</dbReference>
<dbReference type="AlphaFoldDB" id="A0AAV1HXL8"/>
<feature type="compositionally biased region" description="Gly residues" evidence="1">
    <location>
        <begin position="58"/>
        <end position="68"/>
    </location>
</feature>
<reference evidence="2 3" key="1">
    <citation type="submission" date="2023-10" db="EMBL/GenBank/DDBJ databases">
        <authorList>
            <person name="Maclean D."/>
            <person name="Macfadyen A."/>
        </authorList>
    </citation>
    <scope>NUCLEOTIDE SEQUENCE [LARGE SCALE GENOMIC DNA]</scope>
</reference>
<evidence type="ECO:0000256" key="1">
    <source>
        <dbReference type="SAM" id="MobiDB-lite"/>
    </source>
</evidence>
<sequence>MASGVMRSARQQSLRGQLLSHISSGDVALGWSPEVAGALYAGPSSLCQRRMESTDAGGQAGRGRGRGQALGRLQERNQPPGAPEPTNNGRSPSRSDARPGPHAQGQAGFGRGRSFGQPSSQQGYPPARAPPRQEEGSGRASRGMPRMGAQGRGPQGRAVGQDGQMMRPPSRGRPGELKPGEETSGRFDSPEEDPLAEGRPQRRGRRTGPARRGQRPQDALLADSFQAPARPSGPSQGGSRGSRGPRQQYDTSVADSLDRSEPGRMRAGRRRSTKWQGSRTAHEEQQLRDQLQKLKERIQAEVGDVMRPGPLLMDVHPDDPPIPDPSEVAANLDRTMKLEILDPQLVMHIGGPPPPRKPVPKMDPGQLLEHFKPQIMQTLGIEGDEEAWQEAIEGQAEGVLAMQARPGQIQSRDIWGEMEEVGALVDELMPKDHPLRAHVDMSVKMMHENCSYTLDRKVAQVKFIVHSLTSPLPKRLRNRGLLGMEM</sequence>
<comment type="caution">
    <text evidence="2">The sequence shown here is derived from an EMBL/GenBank/DDBJ whole genome shotgun (WGS) entry which is preliminary data.</text>
</comment>
<feature type="compositionally biased region" description="Basic residues" evidence="1">
    <location>
        <begin position="201"/>
        <end position="214"/>
    </location>
</feature>
<evidence type="ECO:0000313" key="2">
    <source>
        <dbReference type="EMBL" id="CAK0750573.1"/>
    </source>
</evidence>
<dbReference type="EMBL" id="CAUYUE010000003">
    <property type="protein sequence ID" value="CAK0750573.1"/>
    <property type="molecule type" value="Genomic_DNA"/>
</dbReference>
<evidence type="ECO:0000313" key="3">
    <source>
        <dbReference type="Proteomes" id="UP001314263"/>
    </source>
</evidence>
<organism evidence="2 3">
    <name type="scientific">Coccomyxa viridis</name>
    <dbReference type="NCBI Taxonomy" id="1274662"/>
    <lineage>
        <taxon>Eukaryota</taxon>
        <taxon>Viridiplantae</taxon>
        <taxon>Chlorophyta</taxon>
        <taxon>core chlorophytes</taxon>
        <taxon>Trebouxiophyceae</taxon>
        <taxon>Trebouxiophyceae incertae sedis</taxon>
        <taxon>Coccomyxaceae</taxon>
        <taxon>Coccomyxa</taxon>
    </lineage>
</organism>
<feature type="region of interest" description="Disordered" evidence="1">
    <location>
        <begin position="50"/>
        <end position="287"/>
    </location>
</feature>
<feature type="compositionally biased region" description="Basic and acidic residues" evidence="1">
    <location>
        <begin position="173"/>
        <end position="189"/>
    </location>
</feature>